<feature type="domain" description="N-acetyltransferase" evidence="1">
    <location>
        <begin position="1"/>
        <end position="137"/>
    </location>
</feature>
<dbReference type="PROSITE" id="PS51186">
    <property type="entry name" value="GNAT"/>
    <property type="match status" value="1"/>
</dbReference>
<dbReference type="EMBL" id="FMAC01000004">
    <property type="protein sequence ID" value="SCB23738.1"/>
    <property type="molecule type" value="Genomic_DNA"/>
</dbReference>
<evidence type="ECO:0000313" key="3">
    <source>
        <dbReference type="Proteomes" id="UP000186228"/>
    </source>
</evidence>
<dbReference type="Proteomes" id="UP000186228">
    <property type="component" value="Unassembled WGS sequence"/>
</dbReference>
<dbReference type="InterPro" id="IPR000182">
    <property type="entry name" value="GNAT_dom"/>
</dbReference>
<organism evidence="2 3">
    <name type="scientific">Rhizobium hainanense</name>
    <dbReference type="NCBI Taxonomy" id="52131"/>
    <lineage>
        <taxon>Bacteria</taxon>
        <taxon>Pseudomonadati</taxon>
        <taxon>Pseudomonadota</taxon>
        <taxon>Alphaproteobacteria</taxon>
        <taxon>Hyphomicrobiales</taxon>
        <taxon>Rhizobiaceae</taxon>
        <taxon>Rhizobium/Agrobacterium group</taxon>
        <taxon>Rhizobium</taxon>
    </lineage>
</organism>
<proteinExistence type="predicted"/>
<evidence type="ECO:0000313" key="2">
    <source>
        <dbReference type="EMBL" id="SCB23738.1"/>
    </source>
</evidence>
<gene>
    <name evidence="2" type="ORF">GA0061100_104555</name>
</gene>
<dbReference type="OrthoDB" id="2611698at2"/>
<keyword evidence="3" id="KW-1185">Reference proteome</keyword>
<keyword evidence="2" id="KW-0808">Transferase</keyword>
<dbReference type="InterPro" id="IPR016181">
    <property type="entry name" value="Acyl_CoA_acyltransferase"/>
</dbReference>
<dbReference type="SUPFAM" id="SSF55729">
    <property type="entry name" value="Acyl-CoA N-acyltransferases (Nat)"/>
    <property type="match status" value="1"/>
</dbReference>
<dbReference type="STRING" id="52131.GA0061100_104555"/>
<sequence length="142" mass="16389">MIVRRGRSEDLPWLIEHDDASEAWISRCVQHGEYFVAEKDGELVGFLRFSRFWGKIPYMDMIRVLPSRQHDGVGTALFHAWETAMIDEGAEHLMTSSEWAEAEPQAWHRRNGFKAAGSIDLRIIQPSPEIFFVKDISGTRKE</sequence>
<dbReference type="CDD" id="cd04301">
    <property type="entry name" value="NAT_SF"/>
    <property type="match status" value="1"/>
</dbReference>
<name>A0A1C3V7S7_9HYPH</name>
<dbReference type="AlphaFoldDB" id="A0A1C3V7S7"/>
<protein>
    <submittedName>
        <fullName evidence="2">Acetyltransferase (GNAT) domain-containing protein</fullName>
    </submittedName>
</protein>
<dbReference type="Gene3D" id="3.40.630.30">
    <property type="match status" value="1"/>
</dbReference>
<accession>A0A1C3V7S7</accession>
<dbReference type="Pfam" id="PF00583">
    <property type="entry name" value="Acetyltransf_1"/>
    <property type="match status" value="1"/>
</dbReference>
<dbReference type="RefSeq" id="WP_075853756.1">
    <property type="nucleotide sequence ID" value="NZ_FMAC01000004.1"/>
</dbReference>
<reference evidence="3" key="1">
    <citation type="submission" date="2016-08" db="EMBL/GenBank/DDBJ databases">
        <authorList>
            <person name="Varghese N."/>
            <person name="Submissions Spin"/>
        </authorList>
    </citation>
    <scope>NUCLEOTIDE SEQUENCE [LARGE SCALE GENOMIC DNA]</scope>
    <source>
        <strain evidence="3">CCBAU 57015</strain>
    </source>
</reference>
<dbReference type="GO" id="GO:0016747">
    <property type="term" value="F:acyltransferase activity, transferring groups other than amino-acyl groups"/>
    <property type="evidence" value="ECO:0007669"/>
    <property type="project" value="InterPro"/>
</dbReference>
<evidence type="ECO:0000259" key="1">
    <source>
        <dbReference type="PROSITE" id="PS51186"/>
    </source>
</evidence>